<evidence type="ECO:0000313" key="1">
    <source>
        <dbReference type="EMBL" id="UGY06073.1"/>
    </source>
</evidence>
<keyword evidence="2" id="KW-1185">Reference proteome</keyword>
<accession>A0ACD3VHY3</accession>
<dbReference type="EMBL" id="CP088282">
    <property type="protein sequence ID" value="UGY06073.1"/>
    <property type="molecule type" value="Genomic_DNA"/>
</dbReference>
<organism evidence="1 2">
    <name type="scientific">Bradyrhizobium quebecense</name>
    <dbReference type="NCBI Taxonomy" id="2748629"/>
    <lineage>
        <taxon>Bacteria</taxon>
        <taxon>Pseudomonadati</taxon>
        <taxon>Pseudomonadota</taxon>
        <taxon>Alphaproteobacteria</taxon>
        <taxon>Hyphomicrobiales</taxon>
        <taxon>Nitrobacteraceae</taxon>
        <taxon>Bradyrhizobium</taxon>
    </lineage>
</organism>
<proteinExistence type="predicted"/>
<reference evidence="1 2" key="1">
    <citation type="journal article" date="2021" name="Int. J. Syst. Evol. Microbiol.">
        <title>Bradyrhizobium septentrionale sp. nov. (sv. septentrionale) and Bradyrhizobium quebecense sp. nov. (sv. septentrionale) associated with legumes native to Canada possess rearranged symbiosis genes and numerous insertion sequences.</title>
        <authorList>
            <person name="Bromfield E.S.P."/>
            <person name="Cloutier S."/>
        </authorList>
    </citation>
    <scope>NUCLEOTIDE SEQUENCE [LARGE SCALE GENOMIC DNA]</scope>
    <source>
        <strain evidence="1 2">12S5</strain>
    </source>
</reference>
<dbReference type="Proteomes" id="UP000692816">
    <property type="component" value="Chromosome"/>
</dbReference>
<sequence>MICGLGARYSTLCLPYTNQSSSAIEIGRNARRPPRKGPAMFKSQQYRTKAAAYGELIKRSSSQGESRKFQEQQDRLASLADNEQELADNFDNAINVAEHDRSRGAALAAEEEYVLRCLGAAIIMQWNVLPKALQREIFDTAGSVGKLLETSALRGQIARFLHKHKDDAGRDKVLEARQDARSGAAALSRWDNEGGAVPDGLPM</sequence>
<name>A0ACD3VHY3_9BRAD</name>
<protein>
    <submittedName>
        <fullName evidence="1">Uncharacterized protein</fullName>
    </submittedName>
</protein>
<evidence type="ECO:0000313" key="2">
    <source>
        <dbReference type="Proteomes" id="UP000692816"/>
    </source>
</evidence>
<gene>
    <name evidence="1" type="ORF">J4P68_0015640</name>
</gene>